<comment type="caution">
    <text evidence="3">The sequence shown here is derived from an EMBL/GenBank/DDBJ whole genome shotgun (WGS) entry which is preliminary data.</text>
</comment>
<feature type="transmembrane region" description="Helical" evidence="2">
    <location>
        <begin position="121"/>
        <end position="146"/>
    </location>
</feature>
<proteinExistence type="predicted"/>
<keyword evidence="2" id="KW-0812">Transmembrane</keyword>
<dbReference type="GeneID" id="85364417"/>
<name>A0AA39K0N5_ARMTA</name>
<keyword evidence="2" id="KW-1133">Transmembrane helix</keyword>
<reference evidence="3" key="1">
    <citation type="submission" date="2023-06" db="EMBL/GenBank/DDBJ databases">
        <authorList>
            <consortium name="Lawrence Berkeley National Laboratory"/>
            <person name="Ahrendt S."/>
            <person name="Sahu N."/>
            <person name="Indic B."/>
            <person name="Wong-Bajracharya J."/>
            <person name="Merenyi Z."/>
            <person name="Ke H.-M."/>
            <person name="Monk M."/>
            <person name="Kocsube S."/>
            <person name="Drula E."/>
            <person name="Lipzen A."/>
            <person name="Balint B."/>
            <person name="Henrissat B."/>
            <person name="Andreopoulos B."/>
            <person name="Martin F.M."/>
            <person name="Harder C.B."/>
            <person name="Rigling D."/>
            <person name="Ford K.L."/>
            <person name="Foster G.D."/>
            <person name="Pangilinan J."/>
            <person name="Papanicolaou A."/>
            <person name="Barry K."/>
            <person name="LaButti K."/>
            <person name="Viragh M."/>
            <person name="Koriabine M."/>
            <person name="Yan M."/>
            <person name="Riley R."/>
            <person name="Champramary S."/>
            <person name="Plett K.L."/>
            <person name="Tsai I.J."/>
            <person name="Slot J."/>
            <person name="Sipos G."/>
            <person name="Plett J."/>
            <person name="Nagy L.G."/>
            <person name="Grigoriev I.V."/>
        </authorList>
    </citation>
    <scope>NUCLEOTIDE SEQUENCE</scope>
    <source>
        <strain evidence="3">CCBAS 213</strain>
    </source>
</reference>
<feature type="transmembrane region" description="Helical" evidence="2">
    <location>
        <begin position="158"/>
        <end position="179"/>
    </location>
</feature>
<gene>
    <name evidence="3" type="ORF">EV420DRAFT_1766215</name>
</gene>
<dbReference type="AlphaFoldDB" id="A0AA39K0N5"/>
<accession>A0AA39K0N5</accession>
<dbReference type="RefSeq" id="XP_060327961.1">
    <property type="nucleotide sequence ID" value="XM_060480869.1"/>
</dbReference>
<feature type="transmembrane region" description="Helical" evidence="2">
    <location>
        <begin position="200"/>
        <end position="221"/>
    </location>
</feature>
<feature type="transmembrane region" description="Helical" evidence="2">
    <location>
        <begin position="42"/>
        <end position="62"/>
    </location>
</feature>
<evidence type="ECO:0000256" key="1">
    <source>
        <dbReference type="SAM" id="MobiDB-lite"/>
    </source>
</evidence>
<organism evidence="3 4">
    <name type="scientific">Armillaria tabescens</name>
    <name type="common">Ringless honey mushroom</name>
    <name type="synonym">Agaricus tabescens</name>
    <dbReference type="NCBI Taxonomy" id="1929756"/>
    <lineage>
        <taxon>Eukaryota</taxon>
        <taxon>Fungi</taxon>
        <taxon>Dikarya</taxon>
        <taxon>Basidiomycota</taxon>
        <taxon>Agaricomycotina</taxon>
        <taxon>Agaricomycetes</taxon>
        <taxon>Agaricomycetidae</taxon>
        <taxon>Agaricales</taxon>
        <taxon>Marasmiineae</taxon>
        <taxon>Physalacriaceae</taxon>
        <taxon>Desarmillaria</taxon>
    </lineage>
</organism>
<feature type="transmembrane region" description="Helical" evidence="2">
    <location>
        <begin position="227"/>
        <end position="250"/>
    </location>
</feature>
<feature type="compositionally biased region" description="Basic and acidic residues" evidence="1">
    <location>
        <begin position="293"/>
        <end position="306"/>
    </location>
</feature>
<evidence type="ECO:0000313" key="4">
    <source>
        <dbReference type="Proteomes" id="UP001175211"/>
    </source>
</evidence>
<sequence>MSTGLTSAYIGAYLCAFLYGAYIAVAYHCSAVMYHRYKARRLHMYLLGVHITLFILITWRSITTMARTLNGVIHLAPSGTIDLHPKWSTWSLVENVPWALTTIVADAFLVYRTYIVWSQRYLVIIIPLILYAADVGAMIYVFVLLANSNTTVAQSNNVATVFAAVTLSANIVCTALISFRIWTVQRNLAGTRQGSDPLSGIVALIVESAAIYTVVLIPQIVTLIIRIPIYYAFFDIQAPVIGIVFSMIIIRVSRGEAYGDTNEITDDIAWHRSTTENTASNVEIRLQTTTSTHSHDVEAQHGESKASTETNPESPACKA</sequence>
<evidence type="ECO:0000313" key="3">
    <source>
        <dbReference type="EMBL" id="KAK0452127.1"/>
    </source>
</evidence>
<feature type="transmembrane region" description="Helical" evidence="2">
    <location>
        <begin position="6"/>
        <end position="30"/>
    </location>
</feature>
<feature type="region of interest" description="Disordered" evidence="1">
    <location>
        <begin position="291"/>
        <end position="319"/>
    </location>
</feature>
<dbReference type="Proteomes" id="UP001175211">
    <property type="component" value="Unassembled WGS sequence"/>
</dbReference>
<dbReference type="EMBL" id="JAUEPS010000031">
    <property type="protein sequence ID" value="KAK0452127.1"/>
    <property type="molecule type" value="Genomic_DNA"/>
</dbReference>
<evidence type="ECO:0000256" key="2">
    <source>
        <dbReference type="SAM" id="Phobius"/>
    </source>
</evidence>
<keyword evidence="4" id="KW-1185">Reference proteome</keyword>
<feature type="transmembrane region" description="Helical" evidence="2">
    <location>
        <begin position="96"/>
        <end position="114"/>
    </location>
</feature>
<protein>
    <submittedName>
        <fullName evidence="3">Uncharacterized protein</fullName>
    </submittedName>
</protein>
<keyword evidence="2" id="KW-0472">Membrane</keyword>